<gene>
    <name evidence="2" type="ORF">F0L68_40170</name>
</gene>
<proteinExistence type="predicted"/>
<feature type="signal peptide" evidence="1">
    <location>
        <begin position="1"/>
        <end position="26"/>
    </location>
</feature>
<evidence type="ECO:0000313" key="3">
    <source>
        <dbReference type="Proteomes" id="UP000323454"/>
    </source>
</evidence>
<reference evidence="2 3" key="2">
    <citation type="submission" date="2019-09" db="EMBL/GenBank/DDBJ databases">
        <authorList>
            <person name="Jin C."/>
        </authorList>
    </citation>
    <scope>NUCLEOTIDE SEQUENCE [LARGE SCALE GENOMIC DNA]</scope>
    <source>
        <strain evidence="2 3">AN110305</strain>
    </source>
</reference>
<evidence type="ECO:0008006" key="4">
    <source>
        <dbReference type="Google" id="ProtNLM"/>
    </source>
</evidence>
<accession>A0A5B2WAS4</accession>
<dbReference type="AlphaFoldDB" id="A0A5B2WAS4"/>
<keyword evidence="1" id="KW-0732">Signal</keyword>
<name>A0A5B2WAS4_9PSEU</name>
<comment type="caution">
    <text evidence="2">The sequence shown here is derived from an EMBL/GenBank/DDBJ whole genome shotgun (WGS) entry which is preliminary data.</text>
</comment>
<dbReference type="EMBL" id="VUOB01000112">
    <property type="protein sequence ID" value="KAA2247299.1"/>
    <property type="molecule type" value="Genomic_DNA"/>
</dbReference>
<sequence length="115" mass="12565">MRFRTLVGAAVGAAALATALSAPAFATERAWDACGWRPDYTIVFNPDGRFCFQALSGPDDLAVNIDRVSTLHAGVNSGWVEYFDGRTGAFTRKNFVHDDEFSINNGVVTKIHLNR</sequence>
<dbReference type="OrthoDB" id="4246062at2"/>
<organism evidence="2 3">
    <name type="scientific">Solihabitans fulvus</name>
    <dbReference type="NCBI Taxonomy" id="1892852"/>
    <lineage>
        <taxon>Bacteria</taxon>
        <taxon>Bacillati</taxon>
        <taxon>Actinomycetota</taxon>
        <taxon>Actinomycetes</taxon>
        <taxon>Pseudonocardiales</taxon>
        <taxon>Pseudonocardiaceae</taxon>
        <taxon>Solihabitans</taxon>
    </lineage>
</organism>
<dbReference type="RefSeq" id="WP_149855170.1">
    <property type="nucleotide sequence ID" value="NZ_VUOB01000112.1"/>
</dbReference>
<reference evidence="2 3" key="1">
    <citation type="submission" date="2019-09" db="EMBL/GenBank/DDBJ databases">
        <title>Goodfellowia gen. nov., a new genus of the Pseudonocardineae related to Actinoalloteichus, containing Goodfellowia coeruleoviolacea gen. nov., comb. nov. gen. nov., comb. nov.</title>
        <authorList>
            <person name="Labeda D."/>
        </authorList>
    </citation>
    <scope>NUCLEOTIDE SEQUENCE [LARGE SCALE GENOMIC DNA]</scope>
    <source>
        <strain evidence="2 3">AN110305</strain>
    </source>
</reference>
<feature type="chain" id="PRO_5023000197" description="Beta/Gamma crystallin" evidence="1">
    <location>
        <begin position="27"/>
        <end position="115"/>
    </location>
</feature>
<evidence type="ECO:0000313" key="2">
    <source>
        <dbReference type="EMBL" id="KAA2247299.1"/>
    </source>
</evidence>
<dbReference type="Proteomes" id="UP000323454">
    <property type="component" value="Unassembled WGS sequence"/>
</dbReference>
<protein>
    <recommendedName>
        <fullName evidence="4">Beta/Gamma crystallin</fullName>
    </recommendedName>
</protein>
<evidence type="ECO:0000256" key="1">
    <source>
        <dbReference type="SAM" id="SignalP"/>
    </source>
</evidence>
<keyword evidence="3" id="KW-1185">Reference proteome</keyword>